<gene>
    <name evidence="1 3" type="ORF">P152DRAFT_206718</name>
</gene>
<reference evidence="3" key="3">
    <citation type="submission" date="2025-04" db="UniProtKB">
        <authorList>
            <consortium name="RefSeq"/>
        </authorList>
    </citation>
    <scope>IDENTIFICATION</scope>
    <source>
        <strain evidence="3">CBS 781.70</strain>
    </source>
</reference>
<reference evidence="3" key="2">
    <citation type="submission" date="2020-04" db="EMBL/GenBank/DDBJ databases">
        <authorList>
            <consortium name="NCBI Genome Project"/>
        </authorList>
    </citation>
    <scope>NUCLEOTIDE SEQUENCE</scope>
    <source>
        <strain evidence="3">CBS 781.70</strain>
    </source>
</reference>
<dbReference type="AlphaFoldDB" id="A0A6G1FT67"/>
<dbReference type="RefSeq" id="XP_033530500.1">
    <property type="nucleotide sequence ID" value="XM_033674376.1"/>
</dbReference>
<evidence type="ECO:0000313" key="1">
    <source>
        <dbReference type="EMBL" id="KAF1808869.1"/>
    </source>
</evidence>
<dbReference type="GeneID" id="54414946"/>
<sequence length="201" mass="22364">MSTVDGCWNCHGTDWGVGVWRWVRKNSSNLPALVSCGIPQKICACTNRFVSGVRYSISFHLNSGVFPLPRSAQVYADRLFSFCNLVYYMPIYLSRQLAAIHSKRKTGRSTVLPPNATAVPGAESELQSSTKRCAALLTAVTPMCSARESHVVTMCWPRGTISKVPAGIRRRMWRVLDHGPWMAGWKHGSKCDRSRPFPFGS</sequence>
<accession>A0A6G1FT67</accession>
<evidence type="ECO:0000313" key="2">
    <source>
        <dbReference type="Proteomes" id="UP000504638"/>
    </source>
</evidence>
<evidence type="ECO:0000313" key="3">
    <source>
        <dbReference type="RefSeq" id="XP_033530500.1"/>
    </source>
</evidence>
<reference evidence="1 3" key="1">
    <citation type="submission" date="2020-01" db="EMBL/GenBank/DDBJ databases">
        <authorList>
            <consortium name="DOE Joint Genome Institute"/>
            <person name="Haridas S."/>
            <person name="Albert R."/>
            <person name="Binder M."/>
            <person name="Bloem J."/>
            <person name="Labutti K."/>
            <person name="Salamov A."/>
            <person name="Andreopoulos B."/>
            <person name="Baker S.E."/>
            <person name="Barry K."/>
            <person name="Bills G."/>
            <person name="Bluhm B.H."/>
            <person name="Cannon C."/>
            <person name="Castanera R."/>
            <person name="Culley D.E."/>
            <person name="Daum C."/>
            <person name="Ezra D."/>
            <person name="Gonzalez J.B."/>
            <person name="Henrissat B."/>
            <person name="Kuo A."/>
            <person name="Liang C."/>
            <person name="Lipzen A."/>
            <person name="Lutzoni F."/>
            <person name="Magnuson J."/>
            <person name="Mondo S."/>
            <person name="Nolan M."/>
            <person name="Ohm R."/>
            <person name="Pangilinan J."/>
            <person name="Park H.-J."/>
            <person name="Ramirez L."/>
            <person name="Alfaro M."/>
            <person name="Sun H."/>
            <person name="Tritt A."/>
            <person name="Yoshinaga Y."/>
            <person name="Zwiers L.-H."/>
            <person name="Turgeon B.G."/>
            <person name="Goodwin S.B."/>
            <person name="Spatafora J.W."/>
            <person name="Crous P.W."/>
            <person name="Grigoriev I.V."/>
        </authorList>
    </citation>
    <scope>NUCLEOTIDE SEQUENCE</scope>
    <source>
        <strain evidence="1 3">CBS 781.70</strain>
    </source>
</reference>
<name>A0A6G1FT67_9PEZI</name>
<proteinExistence type="predicted"/>
<protein>
    <submittedName>
        <fullName evidence="1 3">Uncharacterized protein</fullName>
    </submittedName>
</protein>
<dbReference type="EMBL" id="ML975178">
    <property type="protein sequence ID" value="KAF1808869.1"/>
    <property type="molecule type" value="Genomic_DNA"/>
</dbReference>
<keyword evidence="2" id="KW-1185">Reference proteome</keyword>
<dbReference type="Proteomes" id="UP000504638">
    <property type="component" value="Unplaced"/>
</dbReference>
<organism evidence="1">
    <name type="scientific">Eremomyces bilateralis CBS 781.70</name>
    <dbReference type="NCBI Taxonomy" id="1392243"/>
    <lineage>
        <taxon>Eukaryota</taxon>
        <taxon>Fungi</taxon>
        <taxon>Dikarya</taxon>
        <taxon>Ascomycota</taxon>
        <taxon>Pezizomycotina</taxon>
        <taxon>Dothideomycetes</taxon>
        <taxon>Dothideomycetes incertae sedis</taxon>
        <taxon>Eremomycetales</taxon>
        <taxon>Eremomycetaceae</taxon>
        <taxon>Eremomyces</taxon>
    </lineage>
</organism>